<keyword evidence="1" id="KW-1133">Transmembrane helix</keyword>
<proteinExistence type="predicted"/>
<sequence length="71" mass="7757">MLYLSLLFILAGTAVILTAVVTITWHLLSGSEKISWLQPGTWPDSIINWLKITGLGILSITFGMLWAVLGT</sequence>
<keyword evidence="1" id="KW-0472">Membrane</keyword>
<organism evidence="2 3">
    <name type="scientific">Desulfocucumis palustris</name>
    <dbReference type="NCBI Taxonomy" id="1898651"/>
    <lineage>
        <taxon>Bacteria</taxon>
        <taxon>Bacillati</taxon>
        <taxon>Bacillota</taxon>
        <taxon>Clostridia</taxon>
        <taxon>Eubacteriales</taxon>
        <taxon>Desulfocucumaceae</taxon>
        <taxon>Desulfocucumis</taxon>
    </lineage>
</organism>
<keyword evidence="1" id="KW-0812">Transmembrane</keyword>
<protein>
    <submittedName>
        <fullName evidence="2">Uncharacterized protein</fullName>
    </submittedName>
</protein>
<dbReference type="EMBL" id="BFAV01000141">
    <property type="protein sequence ID" value="GBF34509.1"/>
    <property type="molecule type" value="Genomic_DNA"/>
</dbReference>
<evidence type="ECO:0000313" key="2">
    <source>
        <dbReference type="EMBL" id="GBF34509.1"/>
    </source>
</evidence>
<dbReference type="Proteomes" id="UP000239549">
    <property type="component" value="Unassembled WGS sequence"/>
</dbReference>
<gene>
    <name evidence="2" type="ORF">DCCM_3627</name>
</gene>
<keyword evidence="3" id="KW-1185">Reference proteome</keyword>
<dbReference type="RefSeq" id="WP_104372751.1">
    <property type="nucleotide sequence ID" value="NZ_BFAV01000141.1"/>
</dbReference>
<comment type="caution">
    <text evidence="2">The sequence shown here is derived from an EMBL/GenBank/DDBJ whole genome shotgun (WGS) entry which is preliminary data.</text>
</comment>
<name>A0A2L2XDS0_9FIRM</name>
<reference evidence="3" key="1">
    <citation type="submission" date="2018-02" db="EMBL/GenBank/DDBJ databases">
        <title>Genome sequence of Desulfocucumis palustris strain NAW-5.</title>
        <authorList>
            <person name="Watanabe M."/>
            <person name="Kojima H."/>
            <person name="Fukui M."/>
        </authorList>
    </citation>
    <scope>NUCLEOTIDE SEQUENCE [LARGE SCALE GENOMIC DNA]</scope>
    <source>
        <strain evidence="3">NAW-5</strain>
    </source>
</reference>
<feature type="transmembrane region" description="Helical" evidence="1">
    <location>
        <begin position="49"/>
        <end position="69"/>
    </location>
</feature>
<evidence type="ECO:0000313" key="3">
    <source>
        <dbReference type="Proteomes" id="UP000239549"/>
    </source>
</evidence>
<accession>A0A2L2XDS0</accession>
<feature type="transmembrane region" description="Helical" evidence="1">
    <location>
        <begin position="6"/>
        <end position="28"/>
    </location>
</feature>
<evidence type="ECO:0000256" key="1">
    <source>
        <dbReference type="SAM" id="Phobius"/>
    </source>
</evidence>
<dbReference type="AlphaFoldDB" id="A0A2L2XDS0"/>